<comment type="caution">
    <text evidence="1">The sequence shown here is derived from an EMBL/GenBank/DDBJ whole genome shotgun (WGS) entry which is preliminary data.</text>
</comment>
<name>T0ZQB3_9ZZZZ</name>
<proteinExistence type="predicted"/>
<dbReference type="EMBL" id="AUZX01014872">
    <property type="protein sequence ID" value="EQD30929.1"/>
    <property type="molecule type" value="Genomic_DNA"/>
</dbReference>
<organism evidence="1">
    <name type="scientific">mine drainage metagenome</name>
    <dbReference type="NCBI Taxonomy" id="410659"/>
    <lineage>
        <taxon>unclassified sequences</taxon>
        <taxon>metagenomes</taxon>
        <taxon>ecological metagenomes</taxon>
    </lineage>
</organism>
<dbReference type="AlphaFoldDB" id="T0ZQB3"/>
<reference evidence="1" key="1">
    <citation type="submission" date="2013-08" db="EMBL/GenBank/DDBJ databases">
        <authorList>
            <person name="Mendez C."/>
            <person name="Richter M."/>
            <person name="Ferrer M."/>
            <person name="Sanchez J."/>
        </authorList>
    </citation>
    <scope>NUCLEOTIDE SEQUENCE</scope>
</reference>
<gene>
    <name evidence="1" type="ORF">B1A_20162</name>
</gene>
<evidence type="ECO:0000313" key="1">
    <source>
        <dbReference type="EMBL" id="EQD30929.1"/>
    </source>
</evidence>
<protein>
    <submittedName>
        <fullName evidence="1">IS element transposase</fullName>
    </submittedName>
</protein>
<reference evidence="1" key="2">
    <citation type="journal article" date="2014" name="ISME J.">
        <title>Microbial stratification in low pH oxic and suboxic macroscopic growths along an acid mine drainage.</title>
        <authorList>
            <person name="Mendez-Garcia C."/>
            <person name="Mesa V."/>
            <person name="Sprenger R.R."/>
            <person name="Richter M."/>
            <person name="Diez M.S."/>
            <person name="Solano J."/>
            <person name="Bargiela R."/>
            <person name="Golyshina O.V."/>
            <person name="Manteca A."/>
            <person name="Ramos J.L."/>
            <person name="Gallego J.R."/>
            <person name="Llorente I."/>
            <person name="Martins Dos Santos V.A."/>
            <person name="Jensen O.N."/>
            <person name="Pelaez A.I."/>
            <person name="Sanchez J."/>
            <person name="Ferrer M."/>
        </authorList>
    </citation>
    <scope>NUCLEOTIDE SEQUENCE</scope>
</reference>
<accession>T0ZQB3</accession>
<sequence length="137" mass="15650">MSQYANHERFLINLSVEQFEFASRCRAYAAHPDEAVKSRQHWPHSSERMRQLTELRAELDWLRAGCQTAQQQALRVVDQAYANWWKNPSHFRRPTFRSKFDAQGFDSPGPAITSTCDRSAPSGVKFACLRSDGSGSD</sequence>